<protein>
    <submittedName>
        <fullName evidence="2">Uncharacterized protein</fullName>
    </submittedName>
</protein>
<evidence type="ECO:0000313" key="3">
    <source>
        <dbReference type="Proteomes" id="UP000283210"/>
    </source>
</evidence>
<keyword evidence="3" id="KW-1185">Reference proteome</keyword>
<dbReference type="EMBL" id="CM012460">
    <property type="protein sequence ID" value="RVE56146.1"/>
    <property type="molecule type" value="Genomic_DNA"/>
</dbReference>
<dbReference type="Proteomes" id="UP000283210">
    <property type="component" value="Chromosome 24"/>
</dbReference>
<evidence type="ECO:0000313" key="2">
    <source>
        <dbReference type="EMBL" id="RVE56146.1"/>
    </source>
</evidence>
<evidence type="ECO:0000256" key="1">
    <source>
        <dbReference type="SAM" id="MobiDB-lite"/>
    </source>
</evidence>
<name>A0A3S2MCK0_ORYJA</name>
<proteinExistence type="predicted"/>
<gene>
    <name evidence="2" type="ORF">OJAV_G00233340</name>
</gene>
<dbReference type="AlphaFoldDB" id="A0A3S2MCK0"/>
<reference evidence="2 3" key="2">
    <citation type="submission" date="2019-01" db="EMBL/GenBank/DDBJ databases">
        <title>A chromosome length genome reference of the Java medaka (oryzias javanicus).</title>
        <authorList>
            <person name="Herpin A."/>
            <person name="Takehana Y."/>
            <person name="Naruse K."/>
            <person name="Ansai S."/>
            <person name="Kawaguchi M."/>
        </authorList>
    </citation>
    <scope>NUCLEOTIDE SEQUENCE [LARGE SCALE GENOMIC DNA]</scope>
    <source>
        <strain evidence="2">RS831</strain>
        <tissue evidence="2">Whole body</tissue>
    </source>
</reference>
<feature type="compositionally biased region" description="Basic and acidic residues" evidence="1">
    <location>
        <begin position="21"/>
        <end position="39"/>
    </location>
</feature>
<accession>A0A3S2MCK0</accession>
<feature type="region of interest" description="Disordered" evidence="1">
    <location>
        <begin position="20"/>
        <end position="40"/>
    </location>
</feature>
<organism evidence="2 3">
    <name type="scientific">Oryzias javanicus</name>
    <name type="common">Javanese ricefish</name>
    <name type="synonym">Aplocheilus javanicus</name>
    <dbReference type="NCBI Taxonomy" id="123683"/>
    <lineage>
        <taxon>Eukaryota</taxon>
        <taxon>Metazoa</taxon>
        <taxon>Chordata</taxon>
        <taxon>Craniata</taxon>
        <taxon>Vertebrata</taxon>
        <taxon>Euteleostomi</taxon>
        <taxon>Actinopterygii</taxon>
        <taxon>Neopterygii</taxon>
        <taxon>Teleostei</taxon>
        <taxon>Neoteleostei</taxon>
        <taxon>Acanthomorphata</taxon>
        <taxon>Ovalentaria</taxon>
        <taxon>Atherinomorphae</taxon>
        <taxon>Beloniformes</taxon>
        <taxon>Adrianichthyidae</taxon>
        <taxon>Oryziinae</taxon>
        <taxon>Oryzias</taxon>
    </lineage>
</organism>
<sequence>MWWEKAKVVRQAEVSAGIEASKARADGGRRQAKARHGEGLSEIGGDEGFVNKRNDFFSLVSMETGSSRDGVELIETRRT</sequence>
<reference evidence="2 3" key="1">
    <citation type="submission" date="2018-11" db="EMBL/GenBank/DDBJ databases">
        <authorList>
            <person name="Lopez-Roques C."/>
            <person name="Donnadieu C."/>
            <person name="Bouchez O."/>
            <person name="Klopp C."/>
            <person name="Cabau C."/>
            <person name="Zahm M."/>
        </authorList>
    </citation>
    <scope>NUCLEOTIDE SEQUENCE [LARGE SCALE GENOMIC DNA]</scope>
    <source>
        <strain evidence="2">RS831</strain>
        <tissue evidence="2">Whole body</tissue>
    </source>
</reference>